<keyword evidence="2" id="KW-1185">Reference proteome</keyword>
<reference evidence="1 2" key="1">
    <citation type="submission" date="2021-06" db="EMBL/GenBank/DDBJ databases">
        <authorList>
            <person name="Kallberg Y."/>
            <person name="Tangrot J."/>
            <person name="Rosling A."/>
        </authorList>
    </citation>
    <scope>NUCLEOTIDE SEQUENCE [LARGE SCALE GENOMIC DNA]</scope>
    <source>
        <strain evidence="1 2">120-4 pot B 10/14</strain>
    </source>
</reference>
<sequence length="129" mass="14854">MPCGLNVVEPKTMKKNYLKCLCKISTISLKCEPHELGKSIAEIVGAADGYYYISEIYQNQYTFCYNYSQSCTLAKCSRKHENLDKQYNDNMITNSIDDHESMQIFDEYKAVLLDVLEIVQEQENASNIQ</sequence>
<evidence type="ECO:0000313" key="2">
    <source>
        <dbReference type="Proteomes" id="UP000789901"/>
    </source>
</evidence>
<name>A0ABN7UQC2_GIGMA</name>
<proteinExistence type="predicted"/>
<evidence type="ECO:0000313" key="1">
    <source>
        <dbReference type="EMBL" id="CAG8642945.1"/>
    </source>
</evidence>
<gene>
    <name evidence="1" type="ORF">GMARGA_LOCUS8937</name>
</gene>
<protein>
    <submittedName>
        <fullName evidence="1">29244_t:CDS:1</fullName>
    </submittedName>
</protein>
<comment type="caution">
    <text evidence="1">The sequence shown here is derived from an EMBL/GenBank/DDBJ whole genome shotgun (WGS) entry which is preliminary data.</text>
</comment>
<organism evidence="1 2">
    <name type="scientific">Gigaspora margarita</name>
    <dbReference type="NCBI Taxonomy" id="4874"/>
    <lineage>
        <taxon>Eukaryota</taxon>
        <taxon>Fungi</taxon>
        <taxon>Fungi incertae sedis</taxon>
        <taxon>Mucoromycota</taxon>
        <taxon>Glomeromycotina</taxon>
        <taxon>Glomeromycetes</taxon>
        <taxon>Diversisporales</taxon>
        <taxon>Gigasporaceae</taxon>
        <taxon>Gigaspora</taxon>
    </lineage>
</organism>
<dbReference type="Proteomes" id="UP000789901">
    <property type="component" value="Unassembled WGS sequence"/>
</dbReference>
<accession>A0ABN7UQC2</accession>
<dbReference type="EMBL" id="CAJVQB010004693">
    <property type="protein sequence ID" value="CAG8642945.1"/>
    <property type="molecule type" value="Genomic_DNA"/>
</dbReference>